<keyword evidence="2" id="KW-1185">Reference proteome</keyword>
<accession>A0ABW7CC67</accession>
<dbReference type="RefSeq" id="WP_393013904.1">
    <property type="nucleotide sequence ID" value="NZ_JAZAQF010000078.1"/>
</dbReference>
<organism evidence="1 2">
    <name type="scientific">Limnothrix redekei LRLZ20PSL1</name>
    <dbReference type="NCBI Taxonomy" id="3112953"/>
    <lineage>
        <taxon>Bacteria</taxon>
        <taxon>Bacillati</taxon>
        <taxon>Cyanobacteriota</taxon>
        <taxon>Cyanophyceae</taxon>
        <taxon>Pseudanabaenales</taxon>
        <taxon>Pseudanabaenaceae</taxon>
        <taxon>Limnothrix</taxon>
    </lineage>
</organism>
<proteinExistence type="predicted"/>
<name>A0ABW7CC67_9CYAN</name>
<dbReference type="Proteomes" id="UP001604335">
    <property type="component" value="Unassembled WGS sequence"/>
</dbReference>
<evidence type="ECO:0008006" key="3">
    <source>
        <dbReference type="Google" id="ProtNLM"/>
    </source>
</evidence>
<dbReference type="EMBL" id="JAZAQF010000078">
    <property type="protein sequence ID" value="MFG3818507.1"/>
    <property type="molecule type" value="Genomic_DNA"/>
</dbReference>
<reference evidence="2" key="1">
    <citation type="journal article" date="2024" name="Algal Res.">
        <title>Biochemical, toxicological and genomic investigation of a high-biomass producing Limnothrix strain isolated from Italian shallow drinking water reservoir.</title>
        <authorList>
            <person name="Simonazzi M."/>
            <person name="Shishido T.K."/>
            <person name="Delbaje E."/>
            <person name="Wahlsten M."/>
            <person name="Fewer D.P."/>
            <person name="Sivonen K."/>
            <person name="Pezzolesi L."/>
            <person name="Pistocchi R."/>
        </authorList>
    </citation>
    <scope>NUCLEOTIDE SEQUENCE [LARGE SCALE GENOMIC DNA]</scope>
    <source>
        <strain evidence="2">LRLZ20PSL1</strain>
    </source>
</reference>
<comment type="caution">
    <text evidence="1">The sequence shown here is derived from an EMBL/GenBank/DDBJ whole genome shotgun (WGS) entry which is preliminary data.</text>
</comment>
<evidence type="ECO:0000313" key="1">
    <source>
        <dbReference type="EMBL" id="MFG3818507.1"/>
    </source>
</evidence>
<protein>
    <recommendedName>
        <fullName evidence="3">DUF2281 domain-containing protein</fullName>
    </recommendedName>
</protein>
<gene>
    <name evidence="1" type="ORF">VPK24_12725</name>
</gene>
<sequence>MTVRERLIAEVGDLPNSLVVQALALIQFLKVDYLRRQTALASGEFYRPRSGKSPLRHAGKWVGDDLLDCLDLVHSSRGEAEF</sequence>
<evidence type="ECO:0000313" key="2">
    <source>
        <dbReference type="Proteomes" id="UP001604335"/>
    </source>
</evidence>